<gene>
    <name evidence="2" type="ORF">CJD36_021960</name>
</gene>
<protein>
    <recommendedName>
        <fullName evidence="4">Endonuclease/exonuclease/phosphatase domain-containing protein</fullName>
    </recommendedName>
</protein>
<dbReference type="InterPro" id="IPR036691">
    <property type="entry name" value="Endo/exonu/phosph_ase_sf"/>
</dbReference>
<reference evidence="2 3" key="1">
    <citation type="submission" date="2018-01" db="EMBL/GenBank/DDBJ databases">
        <title>A novel member of the phylum Bacteroidetes isolated from glacier ice.</title>
        <authorList>
            <person name="Liu Q."/>
            <person name="Xin Y.-H."/>
        </authorList>
    </citation>
    <scope>NUCLEOTIDE SEQUENCE [LARGE SCALE GENOMIC DNA]</scope>
    <source>
        <strain evidence="2 3">RB1R16</strain>
    </source>
</reference>
<organism evidence="2 3">
    <name type="scientific">Flavipsychrobacter stenotrophus</name>
    <dbReference type="NCBI Taxonomy" id="2077091"/>
    <lineage>
        <taxon>Bacteria</taxon>
        <taxon>Pseudomonadati</taxon>
        <taxon>Bacteroidota</taxon>
        <taxon>Chitinophagia</taxon>
        <taxon>Chitinophagales</taxon>
        <taxon>Chitinophagaceae</taxon>
        <taxon>Flavipsychrobacter</taxon>
    </lineage>
</organism>
<dbReference type="AlphaFoldDB" id="A0A2S7SPW8"/>
<name>A0A2S7SPW8_9BACT</name>
<proteinExistence type="predicted"/>
<dbReference type="SUPFAM" id="SSF56219">
    <property type="entry name" value="DNase I-like"/>
    <property type="match status" value="1"/>
</dbReference>
<sequence>MKRERPGNCLKIIMLTIFLLTTTLISFAGVDTIKVMAYNVLYYGNGCQGPDAEYHNYLATIIKFASPDIVSLEKVASIKRSSDDEFGVAPYGFADSMIKYAFNTAYPGRYAYCTITNEARANNISVLFYDKTKFNFSNIVSTYVNGTDYNTYKLYHLSLTGDSTFLYVTCNHTKSGDEFEEVRELQVSGTFQTLKHHFKQPGNHLFLGDFNARSSSEGFYQQLTNNTDTLFNFFDPPFFPDRQLKYPADWDHNSQFTRYFTTSTRESGSVPNACGSGGGGKNWYDHIFISRRLADQKNNIHYVPQSYRTIGNDGQRFKVSAINSNVHANSSAPKEVIDAIYHMSNKYPVMIDLLLDDKQGSSYPGIETVYQNVIEKQDIAILSASVDKMIIYFPGELTGQELTIEIIDENNKSMLEKKITIKDTEYKLKYSLPQGKYSVKFRGRHNLVTTTWIKI</sequence>
<comment type="caution">
    <text evidence="2">The sequence shown here is derived from an EMBL/GenBank/DDBJ whole genome shotgun (WGS) entry which is preliminary data.</text>
</comment>
<evidence type="ECO:0008006" key="4">
    <source>
        <dbReference type="Google" id="ProtNLM"/>
    </source>
</evidence>
<evidence type="ECO:0000313" key="2">
    <source>
        <dbReference type="EMBL" id="PQJ08932.1"/>
    </source>
</evidence>
<dbReference type="Gene3D" id="3.60.10.10">
    <property type="entry name" value="Endonuclease/exonuclease/phosphatase"/>
    <property type="match status" value="1"/>
</dbReference>
<keyword evidence="1" id="KW-1133">Transmembrane helix</keyword>
<evidence type="ECO:0000313" key="3">
    <source>
        <dbReference type="Proteomes" id="UP000239872"/>
    </source>
</evidence>
<evidence type="ECO:0000256" key="1">
    <source>
        <dbReference type="SAM" id="Phobius"/>
    </source>
</evidence>
<keyword evidence="1" id="KW-0812">Transmembrane</keyword>
<accession>A0A2S7SPW8</accession>
<keyword evidence="3" id="KW-1185">Reference proteome</keyword>
<dbReference type="EMBL" id="PPSL01000010">
    <property type="protein sequence ID" value="PQJ08932.1"/>
    <property type="molecule type" value="Genomic_DNA"/>
</dbReference>
<keyword evidence="1" id="KW-0472">Membrane</keyword>
<dbReference type="Proteomes" id="UP000239872">
    <property type="component" value="Unassembled WGS sequence"/>
</dbReference>
<feature type="transmembrane region" description="Helical" evidence="1">
    <location>
        <begin position="12"/>
        <end position="30"/>
    </location>
</feature>